<sequence length="355" mass="38675">MKKRWALALPVVLAAGTVLGACGKGAGSNSSDFHIGMVTDQGGIDDKSFNQSAWEGIEKYGKDHDMKKGTDFKYIQSTSQSEFEPNLSKFVDADYDLTYGIGFYLEDAIQQMAEENPKSRFALVDSLLLDKNSKPVFLDNVVNITFREEQGSFLMGVIAAKQTKTNKVGFVGGANSPLIKKFENGFKAGVKAANPKVEVYSQYAGSFNEADKGSTIASAMYDKGADVIYTAAGGTGNGVFTEAKNRKKKGQDVWVIGVDRDQYQEGMPENVTLTSMVKRVDVATYDISKRTEKGNFPGGKEIVYGLKENAIGLSPTKKNLSKEELAAVDEWKKKISDGEVNVPKTDDEFASFSVK</sequence>
<name>A0A0M0KW59_9BACI</name>
<comment type="caution">
    <text evidence="9">The sequence shown here is derived from an EMBL/GenBank/DDBJ whole genome shotgun (WGS) entry which is preliminary data.</text>
</comment>
<dbReference type="PATRIC" id="fig|284581.3.peg.2931"/>
<evidence type="ECO:0000256" key="4">
    <source>
        <dbReference type="ARBA" id="ARBA00022729"/>
    </source>
</evidence>
<feature type="domain" description="ABC transporter substrate-binding protein PnrA-like" evidence="8">
    <location>
        <begin position="36"/>
        <end position="345"/>
    </location>
</feature>
<dbReference type="PANTHER" id="PTHR34296:SF2">
    <property type="entry name" value="ABC TRANSPORTER GUANOSINE-BINDING PROTEIN NUPN"/>
    <property type="match status" value="1"/>
</dbReference>
<dbReference type="InterPro" id="IPR028082">
    <property type="entry name" value="Peripla_BP_I"/>
</dbReference>
<evidence type="ECO:0000256" key="7">
    <source>
        <dbReference type="SAM" id="SignalP"/>
    </source>
</evidence>
<keyword evidence="10" id="KW-1185">Reference proteome</keyword>
<dbReference type="Pfam" id="PF02608">
    <property type="entry name" value="Bmp"/>
    <property type="match status" value="1"/>
</dbReference>
<evidence type="ECO:0000256" key="6">
    <source>
        <dbReference type="ARBA" id="ARBA00023288"/>
    </source>
</evidence>
<proteinExistence type="inferred from homology"/>
<dbReference type="AlphaFoldDB" id="A0A0M0KW59"/>
<dbReference type="PANTHER" id="PTHR34296">
    <property type="entry name" value="TRANSCRIPTIONAL ACTIVATOR PROTEIN MED"/>
    <property type="match status" value="1"/>
</dbReference>
<evidence type="ECO:0000256" key="2">
    <source>
        <dbReference type="ARBA" id="ARBA00008610"/>
    </source>
</evidence>
<dbReference type="SUPFAM" id="SSF53822">
    <property type="entry name" value="Periplasmic binding protein-like I"/>
    <property type="match status" value="1"/>
</dbReference>
<feature type="signal peptide" evidence="7">
    <location>
        <begin position="1"/>
        <end position="20"/>
    </location>
</feature>
<dbReference type="PROSITE" id="PS51257">
    <property type="entry name" value="PROKAR_LIPOPROTEIN"/>
    <property type="match status" value="1"/>
</dbReference>
<dbReference type="InterPro" id="IPR003760">
    <property type="entry name" value="PnrA-like"/>
</dbReference>
<dbReference type="STRING" id="284581.AMD01_17120"/>
<protein>
    <recommendedName>
        <fullName evidence="8">ABC transporter substrate-binding protein PnrA-like domain-containing protein</fullName>
    </recommendedName>
</protein>
<dbReference type="GO" id="GO:0005886">
    <property type="term" value="C:plasma membrane"/>
    <property type="evidence" value="ECO:0007669"/>
    <property type="project" value="UniProtKB-SubCell"/>
</dbReference>
<evidence type="ECO:0000256" key="5">
    <source>
        <dbReference type="ARBA" id="ARBA00023136"/>
    </source>
</evidence>
<keyword evidence="3" id="KW-1003">Cell membrane</keyword>
<keyword evidence="6" id="KW-0449">Lipoprotein</keyword>
<evidence type="ECO:0000313" key="9">
    <source>
        <dbReference type="EMBL" id="KOO42862.1"/>
    </source>
</evidence>
<dbReference type="Proteomes" id="UP000037558">
    <property type="component" value="Unassembled WGS sequence"/>
</dbReference>
<dbReference type="CDD" id="cd06354">
    <property type="entry name" value="PBP1_PrnA-like"/>
    <property type="match status" value="1"/>
</dbReference>
<evidence type="ECO:0000259" key="8">
    <source>
        <dbReference type="Pfam" id="PF02608"/>
    </source>
</evidence>
<comment type="subcellular location">
    <subcellularLocation>
        <location evidence="1">Cell membrane</location>
        <topology evidence="1">Lipid-anchor</topology>
    </subcellularLocation>
</comment>
<dbReference type="OrthoDB" id="9784230at2"/>
<organism evidence="9 10">
    <name type="scientific">Priestia koreensis</name>
    <dbReference type="NCBI Taxonomy" id="284581"/>
    <lineage>
        <taxon>Bacteria</taxon>
        <taxon>Bacillati</taxon>
        <taxon>Bacillota</taxon>
        <taxon>Bacilli</taxon>
        <taxon>Bacillales</taxon>
        <taxon>Bacillaceae</taxon>
        <taxon>Priestia</taxon>
    </lineage>
</organism>
<accession>A0A0M0KW59</accession>
<dbReference type="Gene3D" id="3.40.50.2300">
    <property type="match status" value="2"/>
</dbReference>
<evidence type="ECO:0000256" key="1">
    <source>
        <dbReference type="ARBA" id="ARBA00004193"/>
    </source>
</evidence>
<comment type="similarity">
    <text evidence="2">Belongs to the BMP lipoprotein family.</text>
</comment>
<keyword evidence="4 7" id="KW-0732">Signal</keyword>
<dbReference type="RefSeq" id="WP_053402662.1">
    <property type="nucleotide sequence ID" value="NZ_JAUKEN010000001.1"/>
</dbReference>
<keyword evidence="5" id="KW-0472">Membrane</keyword>
<gene>
    <name evidence="9" type="ORF">AMD01_17120</name>
</gene>
<dbReference type="InterPro" id="IPR050957">
    <property type="entry name" value="BMP_lipoprotein"/>
</dbReference>
<evidence type="ECO:0000256" key="3">
    <source>
        <dbReference type="ARBA" id="ARBA00022475"/>
    </source>
</evidence>
<feature type="chain" id="PRO_5005602967" description="ABC transporter substrate-binding protein PnrA-like domain-containing protein" evidence="7">
    <location>
        <begin position="21"/>
        <end position="355"/>
    </location>
</feature>
<reference evidence="10" key="1">
    <citation type="submission" date="2015-08" db="EMBL/GenBank/DDBJ databases">
        <title>Fjat-14210 dsm16467.</title>
        <authorList>
            <person name="Liu B."/>
            <person name="Wang J."/>
            <person name="Zhu Y."/>
            <person name="Liu G."/>
            <person name="Chen Q."/>
            <person name="Chen Z."/>
            <person name="Lan J."/>
            <person name="Che J."/>
            <person name="Ge C."/>
            <person name="Shi H."/>
            <person name="Pan Z."/>
            <person name="Liu X."/>
        </authorList>
    </citation>
    <scope>NUCLEOTIDE SEQUENCE [LARGE SCALE GENOMIC DNA]</scope>
    <source>
        <strain evidence="10">DSM 16467</strain>
    </source>
</reference>
<dbReference type="EMBL" id="LILC01000023">
    <property type="protein sequence ID" value="KOO42862.1"/>
    <property type="molecule type" value="Genomic_DNA"/>
</dbReference>
<evidence type="ECO:0000313" key="10">
    <source>
        <dbReference type="Proteomes" id="UP000037558"/>
    </source>
</evidence>